<reference evidence="5 6" key="1">
    <citation type="journal article" date="2016" name="Nat. Commun.">
        <title>Thousands of microbial genomes shed light on interconnected biogeochemical processes in an aquifer system.</title>
        <authorList>
            <person name="Anantharaman K."/>
            <person name="Brown C.T."/>
            <person name="Hug L.A."/>
            <person name="Sharon I."/>
            <person name="Castelle C.J."/>
            <person name="Probst A.J."/>
            <person name="Thomas B.C."/>
            <person name="Singh A."/>
            <person name="Wilkins M.J."/>
            <person name="Karaoz U."/>
            <person name="Brodie E.L."/>
            <person name="Williams K.H."/>
            <person name="Hubbard S.S."/>
            <person name="Banfield J.F."/>
        </authorList>
    </citation>
    <scope>NUCLEOTIDE SEQUENCE [LARGE SCALE GENOMIC DNA]</scope>
</reference>
<dbReference type="GO" id="GO:0046872">
    <property type="term" value="F:metal ion binding"/>
    <property type="evidence" value="ECO:0007669"/>
    <property type="project" value="UniProtKB-KW"/>
</dbReference>
<proteinExistence type="inferred from homology"/>
<dbReference type="PROSITE" id="PS00491">
    <property type="entry name" value="PROLINE_PEPTIDASE"/>
    <property type="match status" value="1"/>
</dbReference>
<dbReference type="InterPro" id="IPR050659">
    <property type="entry name" value="Peptidase_M24B"/>
</dbReference>
<accession>A0A1F5X0M2</accession>
<dbReference type="PANTHER" id="PTHR46112:SF2">
    <property type="entry name" value="XAA-PRO AMINOPEPTIDASE P-RELATED"/>
    <property type="match status" value="1"/>
</dbReference>
<comment type="caution">
    <text evidence="5">The sequence shown here is derived from an EMBL/GenBank/DDBJ whole genome shotgun (WGS) entry which is preliminary data.</text>
</comment>
<evidence type="ECO:0000259" key="4">
    <source>
        <dbReference type="Pfam" id="PF00557"/>
    </source>
</evidence>
<evidence type="ECO:0000313" key="6">
    <source>
        <dbReference type="Proteomes" id="UP000178299"/>
    </source>
</evidence>
<dbReference type="AlphaFoldDB" id="A0A1F5X0M2"/>
<keyword evidence="2" id="KW-0378">Hydrolase</keyword>
<organism evidence="5 6">
    <name type="scientific">Candidatus Giovannonibacteria bacterium RIFCSPHIGHO2_12_44_12</name>
    <dbReference type="NCBI Taxonomy" id="1798340"/>
    <lineage>
        <taxon>Bacteria</taxon>
        <taxon>Candidatus Giovannoniibacteriota</taxon>
    </lineage>
</organism>
<gene>
    <name evidence="5" type="ORF">A2W48_02815</name>
</gene>
<dbReference type="PANTHER" id="PTHR46112">
    <property type="entry name" value="AMINOPEPTIDASE"/>
    <property type="match status" value="1"/>
</dbReference>
<evidence type="ECO:0000313" key="5">
    <source>
        <dbReference type="EMBL" id="OGF81121.1"/>
    </source>
</evidence>
<dbReference type="InterPro" id="IPR000994">
    <property type="entry name" value="Pept_M24"/>
</dbReference>
<protein>
    <recommendedName>
        <fullName evidence="4">Peptidase M24 domain-containing protein</fullName>
    </recommendedName>
</protein>
<evidence type="ECO:0000256" key="3">
    <source>
        <dbReference type="RuleBase" id="RU000590"/>
    </source>
</evidence>
<feature type="domain" description="Peptidase M24" evidence="4">
    <location>
        <begin position="162"/>
        <end position="343"/>
    </location>
</feature>
<dbReference type="InterPro" id="IPR036005">
    <property type="entry name" value="Creatinase/aminopeptidase-like"/>
</dbReference>
<keyword evidence="1 3" id="KW-0479">Metal-binding</keyword>
<dbReference type="Gene3D" id="3.90.230.10">
    <property type="entry name" value="Creatinase/methionine aminopeptidase superfamily"/>
    <property type="match status" value="1"/>
</dbReference>
<name>A0A1F5X0M2_9BACT</name>
<sequence length="358" mass="39911">MIKLSYASTKNKDMKYAVKIDILDDFFFLEAEGEKYIFLDHREFGFFQEKNKNPNIEAVLVTGGGRNDFALALIQKYSPNSNEIAVPVYFPLDLADHLRKKGIVLKIRKPYYPWRAIKGGEEIEMIEKSLKKTHSAFLKIEEILGASEIVDNLIFFEGKALTSEFLKSEAERVLFDEEMLCTEGMIISCGKGAAIPHHPGQGNLLAGETIVCDIFPVSKQSGYFADMTRTYVKGEPSKKIRNMYDSILRAQEAAFALIKPGILAKEVHKAVSASLIRDGFNVGDIGFTHGTGHGLGLEVHEAPHINKVSEEILQPGNVFTIEPGLYYPNIGGVRIEDVVCVTDSGYKDLTNFPKKLII</sequence>
<dbReference type="EMBL" id="MFHS01000021">
    <property type="protein sequence ID" value="OGF81121.1"/>
    <property type="molecule type" value="Genomic_DNA"/>
</dbReference>
<evidence type="ECO:0000256" key="2">
    <source>
        <dbReference type="ARBA" id="ARBA00022801"/>
    </source>
</evidence>
<comment type="similarity">
    <text evidence="3">Belongs to the peptidase M24B family.</text>
</comment>
<dbReference type="SUPFAM" id="SSF55920">
    <property type="entry name" value="Creatinase/aminopeptidase"/>
    <property type="match status" value="1"/>
</dbReference>
<dbReference type="Pfam" id="PF00557">
    <property type="entry name" value="Peptidase_M24"/>
    <property type="match status" value="1"/>
</dbReference>
<dbReference type="GO" id="GO:0016787">
    <property type="term" value="F:hydrolase activity"/>
    <property type="evidence" value="ECO:0007669"/>
    <property type="project" value="UniProtKB-KW"/>
</dbReference>
<evidence type="ECO:0000256" key="1">
    <source>
        <dbReference type="ARBA" id="ARBA00022723"/>
    </source>
</evidence>
<dbReference type="InterPro" id="IPR001131">
    <property type="entry name" value="Peptidase_M24B_aminopep-P_CS"/>
</dbReference>
<dbReference type="Proteomes" id="UP000178299">
    <property type="component" value="Unassembled WGS sequence"/>
</dbReference>